<accession>S3D009</accession>
<dbReference type="HOGENOM" id="CLU_137492_0_0_1"/>
<protein>
    <submittedName>
        <fullName evidence="1">Uncharacterized protein</fullName>
    </submittedName>
</protein>
<keyword evidence="2" id="KW-1185">Reference proteome</keyword>
<organism evidence="1 2">
    <name type="scientific">Glarea lozoyensis (strain ATCC 20868 / MF5171)</name>
    <dbReference type="NCBI Taxonomy" id="1116229"/>
    <lineage>
        <taxon>Eukaryota</taxon>
        <taxon>Fungi</taxon>
        <taxon>Dikarya</taxon>
        <taxon>Ascomycota</taxon>
        <taxon>Pezizomycotina</taxon>
        <taxon>Leotiomycetes</taxon>
        <taxon>Helotiales</taxon>
        <taxon>Helotiaceae</taxon>
        <taxon>Glarea</taxon>
    </lineage>
</organism>
<evidence type="ECO:0000313" key="1">
    <source>
        <dbReference type="EMBL" id="EPE30494.1"/>
    </source>
</evidence>
<dbReference type="AlphaFoldDB" id="S3D009"/>
<name>S3D009_GLAL2</name>
<dbReference type="EMBL" id="KE145363">
    <property type="protein sequence ID" value="EPE30494.1"/>
    <property type="molecule type" value="Genomic_DNA"/>
</dbReference>
<dbReference type="KEGG" id="glz:GLAREA_03461"/>
<sequence>MSQRIYSNARATVLICADGGSQETQDYKDHGFVLSACTQKFATDFIPALSKADYNRNYDFAATNIDGLPVIIRYEVRYQGPNNYRVHGKGPETLKGKRRIEAGSCILKFRVENCWASVTNGRFKVTSEGVGHDHVEVEFETEQWRGADWGLHAWYGEGLAYARI</sequence>
<dbReference type="Proteomes" id="UP000016922">
    <property type="component" value="Unassembled WGS sequence"/>
</dbReference>
<evidence type="ECO:0000313" key="2">
    <source>
        <dbReference type="Proteomes" id="UP000016922"/>
    </source>
</evidence>
<dbReference type="OrthoDB" id="10281138at2759"/>
<dbReference type="RefSeq" id="XP_008081905.1">
    <property type="nucleotide sequence ID" value="XM_008083714.1"/>
</dbReference>
<dbReference type="GeneID" id="19462516"/>
<gene>
    <name evidence="1" type="ORF">GLAREA_03461</name>
</gene>
<proteinExistence type="predicted"/>
<reference evidence="1 2" key="1">
    <citation type="journal article" date="2013" name="BMC Genomics">
        <title>Genomics-driven discovery of the pneumocandin biosynthetic gene cluster in the fungus Glarea lozoyensis.</title>
        <authorList>
            <person name="Chen L."/>
            <person name="Yue Q."/>
            <person name="Zhang X."/>
            <person name="Xiang M."/>
            <person name="Wang C."/>
            <person name="Li S."/>
            <person name="Che Y."/>
            <person name="Ortiz-Lopez F.J."/>
            <person name="Bills G.F."/>
            <person name="Liu X."/>
            <person name="An Z."/>
        </authorList>
    </citation>
    <scope>NUCLEOTIDE SEQUENCE [LARGE SCALE GENOMIC DNA]</scope>
    <source>
        <strain evidence="2">ATCC 20868 / MF5171</strain>
    </source>
</reference>